<dbReference type="InterPro" id="IPR000653">
    <property type="entry name" value="DegT/StrS_aminotransferase"/>
</dbReference>
<name>A0A382WSN1_9ZZZZ</name>
<protein>
    <recommendedName>
        <fullName evidence="2">Aminotransferase class I/classII domain-containing protein</fullName>
    </recommendedName>
</protein>
<sequence length="186" mass="20244">VLKGDWLTQGPAVERFENDLKLFFGAKHACAVSNGTAALHLTGLVLGWQPSDIVITSPITFLATANCIVYSGATPDFVDIDPVTYTIDPNQLEEKVKTYQSQGKKVKAVIGVDYAGHPCDWKALREIADIYDLQLVNDNCHSLGASYFGDKQYAVEYADVVTQSYHPVKHITTGEGGAVLTNIPEI</sequence>
<dbReference type="InterPro" id="IPR015424">
    <property type="entry name" value="PyrdxlP-dep_Trfase"/>
</dbReference>
<feature type="non-terminal residue" evidence="1">
    <location>
        <position position="186"/>
    </location>
</feature>
<dbReference type="Pfam" id="PF01041">
    <property type="entry name" value="DegT_DnrJ_EryC1"/>
    <property type="match status" value="1"/>
</dbReference>
<dbReference type="AlphaFoldDB" id="A0A382WSN1"/>
<feature type="non-terminal residue" evidence="1">
    <location>
        <position position="1"/>
    </location>
</feature>
<dbReference type="PANTHER" id="PTHR30244">
    <property type="entry name" value="TRANSAMINASE"/>
    <property type="match status" value="1"/>
</dbReference>
<dbReference type="InterPro" id="IPR015421">
    <property type="entry name" value="PyrdxlP-dep_Trfase_major"/>
</dbReference>
<accession>A0A382WSN1</accession>
<dbReference type="GO" id="GO:0008483">
    <property type="term" value="F:transaminase activity"/>
    <property type="evidence" value="ECO:0007669"/>
    <property type="project" value="TreeGrafter"/>
</dbReference>
<reference evidence="1" key="1">
    <citation type="submission" date="2018-05" db="EMBL/GenBank/DDBJ databases">
        <authorList>
            <person name="Lanie J.A."/>
            <person name="Ng W.-L."/>
            <person name="Kazmierczak K.M."/>
            <person name="Andrzejewski T.M."/>
            <person name="Davidsen T.M."/>
            <person name="Wayne K.J."/>
            <person name="Tettelin H."/>
            <person name="Glass J.I."/>
            <person name="Rusch D."/>
            <person name="Podicherti R."/>
            <person name="Tsui H.-C.T."/>
            <person name="Winkler M.E."/>
        </authorList>
    </citation>
    <scope>NUCLEOTIDE SEQUENCE</scope>
</reference>
<proteinExistence type="predicted"/>
<gene>
    <name evidence="1" type="ORF">METZ01_LOCUS414508</name>
</gene>
<dbReference type="SUPFAM" id="SSF53383">
    <property type="entry name" value="PLP-dependent transferases"/>
    <property type="match status" value="1"/>
</dbReference>
<organism evidence="1">
    <name type="scientific">marine metagenome</name>
    <dbReference type="NCBI Taxonomy" id="408172"/>
    <lineage>
        <taxon>unclassified sequences</taxon>
        <taxon>metagenomes</taxon>
        <taxon>ecological metagenomes</taxon>
    </lineage>
</organism>
<evidence type="ECO:0000313" key="1">
    <source>
        <dbReference type="EMBL" id="SVD61654.1"/>
    </source>
</evidence>
<dbReference type="Gene3D" id="3.40.640.10">
    <property type="entry name" value="Type I PLP-dependent aspartate aminotransferase-like (Major domain)"/>
    <property type="match status" value="1"/>
</dbReference>
<evidence type="ECO:0008006" key="2">
    <source>
        <dbReference type="Google" id="ProtNLM"/>
    </source>
</evidence>
<dbReference type="GO" id="GO:0030170">
    <property type="term" value="F:pyridoxal phosphate binding"/>
    <property type="evidence" value="ECO:0007669"/>
    <property type="project" value="TreeGrafter"/>
</dbReference>
<dbReference type="EMBL" id="UINC01162093">
    <property type="protein sequence ID" value="SVD61654.1"/>
    <property type="molecule type" value="Genomic_DNA"/>
</dbReference>
<dbReference type="GO" id="GO:0000271">
    <property type="term" value="P:polysaccharide biosynthetic process"/>
    <property type="evidence" value="ECO:0007669"/>
    <property type="project" value="TreeGrafter"/>
</dbReference>
<dbReference type="PANTHER" id="PTHR30244:SF34">
    <property type="entry name" value="DTDP-4-AMINO-4,6-DIDEOXYGALACTOSE TRANSAMINASE"/>
    <property type="match status" value="1"/>
</dbReference>